<accession>A0AAD5X4E6</accession>
<evidence type="ECO:0000313" key="3">
    <source>
        <dbReference type="EMBL" id="KAJ3056040.1"/>
    </source>
</evidence>
<feature type="compositionally biased region" description="Basic and acidic residues" evidence="1">
    <location>
        <begin position="1"/>
        <end position="17"/>
    </location>
</feature>
<evidence type="ECO:0000256" key="1">
    <source>
        <dbReference type="SAM" id="MobiDB-lite"/>
    </source>
</evidence>
<feature type="domain" description="5-hmdU DNA kinase helical" evidence="2">
    <location>
        <begin position="57"/>
        <end position="109"/>
    </location>
</feature>
<dbReference type="InterPro" id="IPR040684">
    <property type="entry name" value="HMUDK_hel"/>
</dbReference>
<dbReference type="EMBL" id="JADGJD010000048">
    <property type="protein sequence ID" value="KAJ3056040.1"/>
    <property type="molecule type" value="Genomic_DNA"/>
</dbReference>
<gene>
    <name evidence="3" type="ORF">HK097_008277</name>
</gene>
<organism evidence="3 4">
    <name type="scientific">Rhizophlyctis rosea</name>
    <dbReference type="NCBI Taxonomy" id="64517"/>
    <lineage>
        <taxon>Eukaryota</taxon>
        <taxon>Fungi</taxon>
        <taxon>Fungi incertae sedis</taxon>
        <taxon>Chytridiomycota</taxon>
        <taxon>Chytridiomycota incertae sedis</taxon>
        <taxon>Chytridiomycetes</taxon>
        <taxon>Rhizophlyctidales</taxon>
        <taxon>Rhizophlyctidaceae</taxon>
        <taxon>Rhizophlyctis</taxon>
    </lineage>
</organism>
<evidence type="ECO:0000259" key="2">
    <source>
        <dbReference type="Pfam" id="PF18723"/>
    </source>
</evidence>
<dbReference type="Pfam" id="PF18723">
    <property type="entry name" value="HMUDK_hel"/>
    <property type="match status" value="2"/>
</dbReference>
<protein>
    <recommendedName>
        <fullName evidence="2">5-hmdU DNA kinase helical domain-containing protein</fullName>
    </recommendedName>
</protein>
<proteinExistence type="predicted"/>
<feature type="domain" description="5-hmdU DNA kinase helical" evidence="2">
    <location>
        <begin position="281"/>
        <end position="387"/>
    </location>
</feature>
<evidence type="ECO:0000313" key="4">
    <source>
        <dbReference type="Proteomes" id="UP001212841"/>
    </source>
</evidence>
<sequence length="465" mass="53480">MTHSYKKDSRRSARLKPDISTPPPETLPPDTPSPDSPPQDNPSPDEPPPRTKYAINFPTFCHYIEERTRITLRKDAIPEWPWTTDEKLQKKAFCMIRREDDRVSKFFRYDLFVDKSPFICTNFLSNVIAQRRMSTIVAGKEIGYLHTEADRDAALIKIWTWEIAKLERDESLAKKSEKKRKLAAQREGLINWGVNKWRGKGLNIKVGDVDIDSVTETQMKWRTSSFTSSYTYETFASNVLDNWETAKKLQKELYPTFPDSPIPPPDEFPTTTKLMEEVERDCIPKLHGVGPFHTNQIALDLQMYGFTKPKSEEEHVVAGPGAEHDKEHRKGSNPVRHMKYLQKCANEELATRYAQLPATDILKTNGKAITLRLMDIEHILCEFQKYHAKKGGPMRWVKDEKRLNLTPAQIAVRVGRADAAVWEKYRRKEDARAPAARGGMKRRLPESDSGESDREEGIKRAKVNS</sequence>
<keyword evidence="4" id="KW-1185">Reference proteome</keyword>
<feature type="region of interest" description="Disordered" evidence="1">
    <location>
        <begin position="1"/>
        <end position="51"/>
    </location>
</feature>
<dbReference type="AlphaFoldDB" id="A0AAD5X4E6"/>
<feature type="region of interest" description="Disordered" evidence="1">
    <location>
        <begin position="427"/>
        <end position="465"/>
    </location>
</feature>
<dbReference type="Proteomes" id="UP001212841">
    <property type="component" value="Unassembled WGS sequence"/>
</dbReference>
<feature type="compositionally biased region" description="Basic and acidic residues" evidence="1">
    <location>
        <begin position="443"/>
        <end position="459"/>
    </location>
</feature>
<feature type="compositionally biased region" description="Pro residues" evidence="1">
    <location>
        <begin position="20"/>
        <end position="46"/>
    </location>
</feature>
<name>A0AAD5X4E6_9FUNG</name>
<comment type="caution">
    <text evidence="3">The sequence shown here is derived from an EMBL/GenBank/DDBJ whole genome shotgun (WGS) entry which is preliminary data.</text>
</comment>
<reference evidence="3" key="1">
    <citation type="submission" date="2020-05" db="EMBL/GenBank/DDBJ databases">
        <title>Phylogenomic resolution of chytrid fungi.</title>
        <authorList>
            <person name="Stajich J.E."/>
            <person name="Amses K."/>
            <person name="Simmons R."/>
            <person name="Seto K."/>
            <person name="Myers J."/>
            <person name="Bonds A."/>
            <person name="Quandt C.A."/>
            <person name="Barry K."/>
            <person name="Liu P."/>
            <person name="Grigoriev I."/>
            <person name="Longcore J.E."/>
            <person name="James T.Y."/>
        </authorList>
    </citation>
    <scope>NUCLEOTIDE SEQUENCE</scope>
    <source>
        <strain evidence="3">JEL0318</strain>
    </source>
</reference>